<sequence length="52" mass="5582">MAWLPVQGTAPPTAVALRRSYSAVVAGHVAGEHLIERWCTWLHQGSALADTV</sequence>
<dbReference type="EMBL" id="JAOA01000006">
    <property type="protein sequence ID" value="EUA16285.1"/>
    <property type="molecule type" value="Genomic_DNA"/>
</dbReference>
<gene>
    <name evidence="1" type="ORF">I545_4020</name>
</gene>
<dbReference type="AlphaFoldDB" id="X7ZCK2"/>
<dbReference type="Proteomes" id="UP000020561">
    <property type="component" value="Unassembled WGS sequence"/>
</dbReference>
<name>X7ZCK2_MYCKA</name>
<proteinExistence type="predicted"/>
<comment type="caution">
    <text evidence="1">The sequence shown here is derived from an EMBL/GenBank/DDBJ whole genome shotgun (WGS) entry which is preliminary data.</text>
</comment>
<reference evidence="1 2" key="1">
    <citation type="submission" date="2013-12" db="EMBL/GenBank/DDBJ databases">
        <authorList>
            <person name="Brown-Elliot B."/>
            <person name="Wallace R."/>
            <person name="Lenaerts A."/>
            <person name="Ordway D."/>
            <person name="DeGroote M.A."/>
            <person name="Parker T."/>
            <person name="Sizemore C."/>
            <person name="Tallon L.J."/>
            <person name="Sadzewicz L.K."/>
            <person name="Sengamalay N."/>
            <person name="Fraser C.M."/>
            <person name="Hine E."/>
            <person name="Shefchek K.A."/>
            <person name="Das S.P."/>
            <person name="Tettelin H."/>
        </authorList>
    </citation>
    <scope>NUCLEOTIDE SEQUENCE [LARGE SCALE GENOMIC DNA]</scope>
    <source>
        <strain evidence="1 2">662</strain>
    </source>
</reference>
<protein>
    <submittedName>
        <fullName evidence="1">Uncharacterized protein</fullName>
    </submittedName>
</protein>
<dbReference type="PATRIC" id="fig|1299326.3.peg.3860"/>
<accession>X7ZCK2</accession>
<evidence type="ECO:0000313" key="2">
    <source>
        <dbReference type="Proteomes" id="UP000020561"/>
    </source>
</evidence>
<evidence type="ECO:0000313" key="1">
    <source>
        <dbReference type="EMBL" id="EUA16285.1"/>
    </source>
</evidence>
<organism evidence="1 2">
    <name type="scientific">Mycobacterium kansasii 662</name>
    <dbReference type="NCBI Taxonomy" id="1299326"/>
    <lineage>
        <taxon>Bacteria</taxon>
        <taxon>Bacillati</taxon>
        <taxon>Actinomycetota</taxon>
        <taxon>Actinomycetes</taxon>
        <taxon>Mycobacteriales</taxon>
        <taxon>Mycobacteriaceae</taxon>
        <taxon>Mycobacterium</taxon>
    </lineage>
</organism>